<dbReference type="SMART" id="SM00987">
    <property type="entry name" value="UreE_C"/>
    <property type="match status" value="1"/>
</dbReference>
<dbReference type="CDD" id="cd10032">
    <property type="entry name" value="UDG-F6_HDG"/>
    <property type="match status" value="1"/>
</dbReference>
<dbReference type="EMBL" id="JAASQV010000003">
    <property type="protein sequence ID" value="NIJ66343.1"/>
    <property type="molecule type" value="Genomic_DNA"/>
</dbReference>
<dbReference type="InterPro" id="IPR036895">
    <property type="entry name" value="Uracil-DNA_glycosylase-like_sf"/>
</dbReference>
<comment type="caution">
    <text evidence="2">The sequence shown here is derived from an EMBL/GenBank/DDBJ whole genome shotgun (WGS) entry which is preliminary data.</text>
</comment>
<dbReference type="RefSeq" id="WP_167300695.1">
    <property type="nucleotide sequence ID" value="NZ_JAASQV010000003.1"/>
</dbReference>
<dbReference type="Pfam" id="PF03167">
    <property type="entry name" value="UDG"/>
    <property type="match status" value="1"/>
</dbReference>
<sequence>MDPRKHSFPPVVDAHVRLLVLGSLPGERSLAEQRYYAHPQNQFWRLASPAAGRDLAALDYDARLAALLAAHIGLWDVVASARRMGSTDAALRDVEGHDIAALAATLPNLRAIAFNGGTAFRTGSRQLGSAAQRYAIVALPSSSPLHTIGFEKKLPHWEALRSLLE</sequence>
<dbReference type="Proteomes" id="UP000564677">
    <property type="component" value="Unassembled WGS sequence"/>
</dbReference>
<dbReference type="SUPFAM" id="SSF52141">
    <property type="entry name" value="Uracil-DNA glycosylase-like"/>
    <property type="match status" value="1"/>
</dbReference>
<dbReference type="AlphaFoldDB" id="A0A7X5ZXA8"/>
<dbReference type="InterPro" id="IPR026353">
    <property type="entry name" value="Hypoxan-DNA_Glyclase"/>
</dbReference>
<evidence type="ECO:0000259" key="1">
    <source>
        <dbReference type="SMART" id="SM00986"/>
    </source>
</evidence>
<keyword evidence="3" id="KW-1185">Reference proteome</keyword>
<name>A0A7X5ZXA8_9SPHN</name>
<proteinExistence type="predicted"/>
<dbReference type="Gene3D" id="3.40.470.10">
    <property type="entry name" value="Uracil-DNA glycosylase-like domain"/>
    <property type="match status" value="1"/>
</dbReference>
<reference evidence="2 3" key="1">
    <citation type="submission" date="2020-03" db="EMBL/GenBank/DDBJ databases">
        <title>Genomic Encyclopedia of Type Strains, Phase IV (KMG-IV): sequencing the most valuable type-strain genomes for metagenomic binning, comparative biology and taxonomic classification.</title>
        <authorList>
            <person name="Goeker M."/>
        </authorList>
    </citation>
    <scope>NUCLEOTIDE SEQUENCE [LARGE SCALE GENOMIC DNA]</scope>
    <source>
        <strain evidence="2 3">DSM 4733</strain>
    </source>
</reference>
<dbReference type="SMART" id="SM00986">
    <property type="entry name" value="UDG"/>
    <property type="match status" value="1"/>
</dbReference>
<dbReference type="NCBIfam" id="TIGR04274">
    <property type="entry name" value="hypoxanDNAglyco"/>
    <property type="match status" value="1"/>
</dbReference>
<dbReference type="InterPro" id="IPR005122">
    <property type="entry name" value="Uracil-DNA_glycosylase-like"/>
</dbReference>
<protein>
    <submittedName>
        <fullName evidence="2">Hypoxanthine-DNA glycosylase</fullName>
    </submittedName>
</protein>
<evidence type="ECO:0000313" key="2">
    <source>
        <dbReference type="EMBL" id="NIJ66343.1"/>
    </source>
</evidence>
<gene>
    <name evidence="2" type="ORF">FHR20_003316</name>
</gene>
<organism evidence="2 3">
    <name type="scientific">Sphingomonas leidyi</name>
    <dbReference type="NCBI Taxonomy" id="68569"/>
    <lineage>
        <taxon>Bacteria</taxon>
        <taxon>Pseudomonadati</taxon>
        <taxon>Pseudomonadota</taxon>
        <taxon>Alphaproteobacteria</taxon>
        <taxon>Sphingomonadales</taxon>
        <taxon>Sphingomonadaceae</taxon>
        <taxon>Sphingomonas</taxon>
    </lineage>
</organism>
<accession>A0A7X5ZXA8</accession>
<evidence type="ECO:0000313" key="3">
    <source>
        <dbReference type="Proteomes" id="UP000564677"/>
    </source>
</evidence>
<feature type="domain" description="Uracil-DNA glycosylase-like" evidence="1">
    <location>
        <begin position="9"/>
        <end position="161"/>
    </location>
</feature>